<keyword evidence="4" id="KW-1185">Reference proteome</keyword>
<dbReference type="EMBL" id="JAAAUY010000017">
    <property type="protein sequence ID" value="KAF9337780.1"/>
    <property type="molecule type" value="Genomic_DNA"/>
</dbReference>
<evidence type="ECO:0000313" key="3">
    <source>
        <dbReference type="EMBL" id="KAF9337780.1"/>
    </source>
</evidence>
<organism evidence="3 4">
    <name type="scientific">Podila minutissima</name>
    <dbReference type="NCBI Taxonomy" id="64525"/>
    <lineage>
        <taxon>Eukaryota</taxon>
        <taxon>Fungi</taxon>
        <taxon>Fungi incertae sedis</taxon>
        <taxon>Mucoromycota</taxon>
        <taxon>Mortierellomycotina</taxon>
        <taxon>Mortierellomycetes</taxon>
        <taxon>Mortierellales</taxon>
        <taxon>Mortierellaceae</taxon>
        <taxon>Podila</taxon>
    </lineage>
</organism>
<evidence type="ECO:0000259" key="2">
    <source>
        <dbReference type="PROSITE" id="PS50206"/>
    </source>
</evidence>
<dbReference type="InterPro" id="IPR001763">
    <property type="entry name" value="Rhodanese-like_dom"/>
</dbReference>
<dbReference type="InterPro" id="IPR020936">
    <property type="entry name" value="TrhO"/>
</dbReference>
<dbReference type="InterPro" id="IPR036873">
    <property type="entry name" value="Rhodanese-like_dom_sf"/>
</dbReference>
<dbReference type="InterPro" id="IPR022111">
    <property type="entry name" value="Rhodanese_C"/>
</dbReference>
<dbReference type="SUPFAM" id="SSF52821">
    <property type="entry name" value="Rhodanese/Cell cycle control phosphatase"/>
    <property type="match status" value="1"/>
</dbReference>
<dbReference type="Proteomes" id="UP000696485">
    <property type="component" value="Unassembled WGS sequence"/>
</dbReference>
<dbReference type="Gene3D" id="3.30.70.100">
    <property type="match status" value="1"/>
</dbReference>
<evidence type="ECO:0000313" key="4">
    <source>
        <dbReference type="Proteomes" id="UP000696485"/>
    </source>
</evidence>
<dbReference type="InterPro" id="IPR040503">
    <property type="entry name" value="TRHO_N"/>
</dbReference>
<proteinExistence type="predicted"/>
<gene>
    <name evidence="3" type="primary">TSTD2</name>
    <name evidence="3" type="ORF">BG006_002815</name>
</gene>
<feature type="region of interest" description="Disordered" evidence="1">
    <location>
        <begin position="67"/>
        <end position="86"/>
    </location>
</feature>
<dbReference type="PANTHER" id="PTHR43268:SF6">
    <property type="entry name" value="THIOSULFATE SULFURTRANSFERASE_RHODANESE-LIKE DOMAIN-CONTAINING PROTEIN 2"/>
    <property type="match status" value="1"/>
</dbReference>
<accession>A0A9P5SX87</accession>
<dbReference type="Pfam" id="PF17773">
    <property type="entry name" value="UPF0176_N"/>
    <property type="match status" value="1"/>
</dbReference>
<dbReference type="PROSITE" id="PS50206">
    <property type="entry name" value="RHODANESE_3"/>
    <property type="match status" value="1"/>
</dbReference>
<dbReference type="SMART" id="SM00450">
    <property type="entry name" value="RHOD"/>
    <property type="match status" value="1"/>
</dbReference>
<dbReference type="Pfam" id="PF12368">
    <property type="entry name" value="Rhodanese_C"/>
    <property type="match status" value="1"/>
</dbReference>
<feature type="domain" description="Rhodanese" evidence="2">
    <location>
        <begin position="257"/>
        <end position="361"/>
    </location>
</feature>
<dbReference type="PANTHER" id="PTHR43268">
    <property type="entry name" value="THIOSULFATE SULFURTRANSFERASE/RHODANESE-LIKE DOMAIN-CONTAINING PROTEIN 2"/>
    <property type="match status" value="1"/>
</dbReference>
<name>A0A9P5SX87_9FUNG</name>
<dbReference type="Pfam" id="PF23949">
    <property type="entry name" value="TSTD2_N"/>
    <property type="match status" value="1"/>
</dbReference>
<dbReference type="Pfam" id="PF00581">
    <property type="entry name" value="Rhodanese"/>
    <property type="match status" value="1"/>
</dbReference>
<reference evidence="3" key="1">
    <citation type="journal article" date="2020" name="Fungal Divers.">
        <title>Resolving the Mortierellaceae phylogeny through synthesis of multi-gene phylogenetics and phylogenomics.</title>
        <authorList>
            <person name="Vandepol N."/>
            <person name="Liber J."/>
            <person name="Desiro A."/>
            <person name="Na H."/>
            <person name="Kennedy M."/>
            <person name="Barry K."/>
            <person name="Grigoriev I.V."/>
            <person name="Miller A.N."/>
            <person name="O'Donnell K."/>
            <person name="Stajich J.E."/>
            <person name="Bonito G."/>
        </authorList>
    </citation>
    <scope>NUCLEOTIDE SEQUENCE</scope>
    <source>
        <strain evidence="3">NVP1</strain>
    </source>
</reference>
<dbReference type="InterPro" id="IPR057944">
    <property type="entry name" value="TSTD2_N"/>
</dbReference>
<sequence length="483" mass="54421">MDQVHYRTARTRAQDALIHARKAEDGTWTCCDITFDKAPGIYRHMATQHTDVIELHTQQELDLIRSKKSRPAAEDSIQHGDEFKGRRAEKYGSDPISLHCSCDPALGTVILFYAYLPIDNPLALAQLHKTWSLDLNLCGKVKVATEGINATLAGTSKSVHQYLDLLTTQPEFAPLQLDRPTNPMSTEETAVFDKKRYDFFKPTPGCGHVFGSVISIKVVDEICPLGAPELSVYHDPSNKPGKLPPREFHNKLKELEGREDVVVLDVRNYYESHLGHFPGAVKPPIRKFSSFRDYVDRNKDQFSGKTILSYCTGGIRCEKATSYLRKSLESEANGEQTEVLMLEGGIHNYLEWIKHEGKPKESLWLGRNYVFDARQSLGLEDPSRESFPNESIISYCQQCQVPSARYVKCRGFGCHRLIVACVICSPITPTEESGICCCDECLDMGNLLREYSQLEPAEQSSIPRVKRGICACERKRRTELGVE</sequence>
<evidence type="ECO:0000256" key="1">
    <source>
        <dbReference type="SAM" id="MobiDB-lite"/>
    </source>
</evidence>
<dbReference type="AlphaFoldDB" id="A0A9P5SX87"/>
<comment type="caution">
    <text evidence="3">The sequence shown here is derived from an EMBL/GenBank/DDBJ whole genome shotgun (WGS) entry which is preliminary data.</text>
</comment>
<protein>
    <submittedName>
        <fullName evidence="3">Thiosulfate sulfurtransferase (Rhodanese)-like domain-containing protein 2</fullName>
    </submittedName>
</protein>
<dbReference type="Gene3D" id="3.40.250.10">
    <property type="entry name" value="Rhodanese-like domain"/>
    <property type="match status" value="1"/>
</dbReference>